<evidence type="ECO:0000313" key="3">
    <source>
        <dbReference type="EMBL" id="MEW9856042.1"/>
    </source>
</evidence>
<dbReference type="SUPFAM" id="SSF51679">
    <property type="entry name" value="Bacterial luciferase-like"/>
    <property type="match status" value="1"/>
</dbReference>
<dbReference type="Pfam" id="PF00296">
    <property type="entry name" value="Bac_luciferase"/>
    <property type="match status" value="1"/>
</dbReference>
<comment type="caution">
    <text evidence="3">The sequence shown here is derived from an EMBL/GenBank/DDBJ whole genome shotgun (WGS) entry which is preliminary data.</text>
</comment>
<dbReference type="InterPro" id="IPR011251">
    <property type="entry name" value="Luciferase-like_dom"/>
</dbReference>
<dbReference type="PANTHER" id="PTHR43244:SF1">
    <property type="entry name" value="5,10-METHYLENETETRAHYDROMETHANOPTERIN REDUCTASE"/>
    <property type="match status" value="1"/>
</dbReference>
<keyword evidence="1 3" id="KW-0560">Oxidoreductase</keyword>
<dbReference type="GO" id="GO:0016491">
    <property type="term" value="F:oxidoreductase activity"/>
    <property type="evidence" value="ECO:0007669"/>
    <property type="project" value="UniProtKB-KW"/>
</dbReference>
<sequence>MLEIWRAGGSNTGADLAEARAIEQEGWDGQMFMDSQCLSADPYVQMAVWATATERIKLSTGVTNPLTRNLAVTAGAAATLQAVSGGRAVLGIGRGDSALAYLGHAPVSLARFEEAIKHLQILLSGGEIPFEEFGSAGEAASIHSLSLGAKPTGVRLKWLTEGLAKVPLDVAATGPKVIAMAAPVAERVTFSVGADPERMRWALAAARQSRTSAGLSEQGASWGAQVVVVCHPDEDVAMEVAMHMAPPLARFQTMQGQVGPADAATADNLARIRQGYDMTEHGNIASKERLVGSALSPDFVRRFAVVGTPERCHQRLTELVGLGLERLVVVGPGFYPADWGEAGRLFVREVMPALRRDCPEKQ</sequence>
<proteinExistence type="predicted"/>
<dbReference type="RefSeq" id="WP_367774307.1">
    <property type="nucleotide sequence ID" value="NZ_JBFNXR010000050.1"/>
</dbReference>
<dbReference type="PANTHER" id="PTHR43244">
    <property type="match status" value="1"/>
</dbReference>
<reference evidence="3 4" key="1">
    <citation type="submission" date="2024-06" db="EMBL/GenBank/DDBJ databases">
        <title>Novosphingobium rhizovicinus M1R2S20.</title>
        <authorList>
            <person name="Sun J.-Q."/>
        </authorList>
    </citation>
    <scope>NUCLEOTIDE SEQUENCE [LARGE SCALE GENOMIC DNA]</scope>
    <source>
        <strain evidence="3 4">M1R2S20</strain>
    </source>
</reference>
<accession>A0ABV3RDK9</accession>
<protein>
    <submittedName>
        <fullName evidence="3">LLM class flavin-dependent oxidoreductase</fullName>
        <ecNumber evidence="3">1.-.-.-</ecNumber>
    </submittedName>
</protein>
<organism evidence="3 4">
    <name type="scientific">Novosphingobium rhizovicinum</name>
    <dbReference type="NCBI Taxonomy" id="3228928"/>
    <lineage>
        <taxon>Bacteria</taxon>
        <taxon>Pseudomonadati</taxon>
        <taxon>Pseudomonadota</taxon>
        <taxon>Alphaproteobacteria</taxon>
        <taxon>Sphingomonadales</taxon>
        <taxon>Sphingomonadaceae</taxon>
        <taxon>Novosphingobium</taxon>
    </lineage>
</organism>
<dbReference type="InterPro" id="IPR050564">
    <property type="entry name" value="F420-G6PD/mer"/>
</dbReference>
<dbReference type="EMBL" id="JBFNXR010000050">
    <property type="protein sequence ID" value="MEW9856042.1"/>
    <property type="molecule type" value="Genomic_DNA"/>
</dbReference>
<gene>
    <name evidence="3" type="ORF">ABUH87_12950</name>
</gene>
<evidence type="ECO:0000256" key="1">
    <source>
        <dbReference type="ARBA" id="ARBA00023002"/>
    </source>
</evidence>
<dbReference type="Proteomes" id="UP001556118">
    <property type="component" value="Unassembled WGS sequence"/>
</dbReference>
<name>A0ABV3RDK9_9SPHN</name>
<dbReference type="EC" id="1.-.-.-" evidence="3"/>
<feature type="domain" description="Luciferase-like" evidence="2">
    <location>
        <begin position="17"/>
        <end position="325"/>
    </location>
</feature>
<keyword evidence="4" id="KW-1185">Reference proteome</keyword>
<evidence type="ECO:0000259" key="2">
    <source>
        <dbReference type="Pfam" id="PF00296"/>
    </source>
</evidence>
<evidence type="ECO:0000313" key="4">
    <source>
        <dbReference type="Proteomes" id="UP001556118"/>
    </source>
</evidence>
<dbReference type="Gene3D" id="3.20.20.30">
    <property type="entry name" value="Luciferase-like domain"/>
    <property type="match status" value="1"/>
</dbReference>
<dbReference type="InterPro" id="IPR036661">
    <property type="entry name" value="Luciferase-like_sf"/>
</dbReference>